<proteinExistence type="inferred from homology"/>
<dbReference type="PANTHER" id="PTHR23407">
    <property type="entry name" value="ATPASE INHIBITOR/5-FORMYLTETRAHYDROFOLATE CYCLO-LIGASE"/>
    <property type="match status" value="1"/>
</dbReference>
<comment type="catalytic activity">
    <reaction evidence="4">
        <text>(6S)-5-formyl-5,6,7,8-tetrahydrofolate + ATP = (6R)-5,10-methenyltetrahydrofolate + ADP + phosphate</text>
        <dbReference type="Rhea" id="RHEA:10488"/>
        <dbReference type="ChEBI" id="CHEBI:30616"/>
        <dbReference type="ChEBI" id="CHEBI:43474"/>
        <dbReference type="ChEBI" id="CHEBI:57455"/>
        <dbReference type="ChEBI" id="CHEBI:57457"/>
        <dbReference type="ChEBI" id="CHEBI:456216"/>
        <dbReference type="EC" id="6.3.3.2"/>
    </reaction>
</comment>
<keyword evidence="3 4" id="KW-0067">ATP-binding</keyword>
<keyword evidence="6" id="KW-1185">Reference proteome</keyword>
<dbReference type="EC" id="6.3.3.2" evidence="4"/>
<protein>
    <recommendedName>
        <fullName evidence="4">5-formyltetrahydrofolate cyclo-ligase</fullName>
        <ecNumber evidence="4">6.3.3.2</ecNumber>
    </recommendedName>
</protein>
<name>A0ABY1QBX8_9BACT</name>
<dbReference type="SUPFAM" id="SSF100950">
    <property type="entry name" value="NagB/RpiA/CoA transferase-like"/>
    <property type="match status" value="1"/>
</dbReference>
<gene>
    <name evidence="5" type="ORF">SAMN06265222_109174</name>
</gene>
<dbReference type="Pfam" id="PF01812">
    <property type="entry name" value="5-FTHF_cyc-lig"/>
    <property type="match status" value="1"/>
</dbReference>
<organism evidence="5 6">
    <name type="scientific">Neorhodopirellula lusitana</name>
    <dbReference type="NCBI Taxonomy" id="445327"/>
    <lineage>
        <taxon>Bacteria</taxon>
        <taxon>Pseudomonadati</taxon>
        <taxon>Planctomycetota</taxon>
        <taxon>Planctomycetia</taxon>
        <taxon>Pirellulales</taxon>
        <taxon>Pirellulaceae</taxon>
        <taxon>Neorhodopirellula</taxon>
    </lineage>
</organism>
<evidence type="ECO:0000256" key="2">
    <source>
        <dbReference type="ARBA" id="ARBA00022741"/>
    </source>
</evidence>
<dbReference type="InterPro" id="IPR002698">
    <property type="entry name" value="FTHF_cligase"/>
</dbReference>
<accession>A0ABY1QBX8</accession>
<keyword evidence="4" id="KW-0479">Metal-binding</keyword>
<dbReference type="PIRSF" id="PIRSF006806">
    <property type="entry name" value="FTHF_cligase"/>
    <property type="match status" value="1"/>
</dbReference>
<dbReference type="Gene3D" id="3.40.50.10420">
    <property type="entry name" value="NagB/RpiA/CoA transferase-like"/>
    <property type="match status" value="1"/>
</dbReference>
<evidence type="ECO:0000256" key="1">
    <source>
        <dbReference type="ARBA" id="ARBA00010638"/>
    </source>
</evidence>
<keyword evidence="2 4" id="KW-0547">Nucleotide-binding</keyword>
<dbReference type="Proteomes" id="UP001158067">
    <property type="component" value="Unassembled WGS sequence"/>
</dbReference>
<evidence type="ECO:0000313" key="5">
    <source>
        <dbReference type="EMBL" id="SMP66020.1"/>
    </source>
</evidence>
<dbReference type="PANTHER" id="PTHR23407:SF1">
    <property type="entry name" value="5-FORMYLTETRAHYDROFOLATE CYCLO-LIGASE"/>
    <property type="match status" value="1"/>
</dbReference>
<evidence type="ECO:0000256" key="4">
    <source>
        <dbReference type="RuleBase" id="RU361279"/>
    </source>
</evidence>
<dbReference type="EMBL" id="FXUG01000009">
    <property type="protein sequence ID" value="SMP66020.1"/>
    <property type="molecule type" value="Genomic_DNA"/>
</dbReference>
<evidence type="ECO:0000313" key="6">
    <source>
        <dbReference type="Proteomes" id="UP001158067"/>
    </source>
</evidence>
<keyword evidence="4" id="KW-0460">Magnesium</keyword>
<dbReference type="NCBIfam" id="TIGR02727">
    <property type="entry name" value="MTHFS_bact"/>
    <property type="match status" value="1"/>
</dbReference>
<dbReference type="RefSeq" id="WP_283433749.1">
    <property type="nucleotide sequence ID" value="NZ_FXUG01000009.1"/>
</dbReference>
<comment type="cofactor">
    <cofactor evidence="4">
        <name>Mg(2+)</name>
        <dbReference type="ChEBI" id="CHEBI:18420"/>
    </cofactor>
</comment>
<comment type="caution">
    <text evidence="5">The sequence shown here is derived from an EMBL/GenBank/DDBJ whole genome shotgun (WGS) entry which is preliminary data.</text>
</comment>
<reference evidence="5 6" key="1">
    <citation type="submission" date="2017-05" db="EMBL/GenBank/DDBJ databases">
        <authorList>
            <person name="Varghese N."/>
            <person name="Submissions S."/>
        </authorList>
    </citation>
    <scope>NUCLEOTIDE SEQUENCE [LARGE SCALE GENOMIC DNA]</scope>
    <source>
        <strain evidence="5 6">DSM 25457</strain>
    </source>
</reference>
<dbReference type="InterPro" id="IPR037171">
    <property type="entry name" value="NagB/RpiA_transferase-like"/>
</dbReference>
<sequence length="218" mass="24195">MTPTLPTESELARRKKAIRASAHSARKAQTNKNEISKRITDSVCALPAYQKANSVLWYIDVRDEVRTQHNLPAVLASNKKIVIPFCVGNDLQLFHLESLDELTPGKYGILEPDHSLRNVITKQVSITEVDMVIVPGVAFDPHGGRLGHGKGYYDKLLQQASESTTLAALAFQCQIVTDIPMQSHDIAMDWVVTENKTYPDIHSSEHPAIRTTAPDELT</sequence>
<evidence type="ECO:0000256" key="3">
    <source>
        <dbReference type="ARBA" id="ARBA00022840"/>
    </source>
</evidence>
<dbReference type="InterPro" id="IPR024185">
    <property type="entry name" value="FTHF_cligase-like_sf"/>
</dbReference>
<comment type="similarity">
    <text evidence="1 4">Belongs to the 5-formyltetrahydrofolate cyclo-ligase family.</text>
</comment>